<keyword evidence="3" id="KW-1185">Reference proteome</keyword>
<sequence>MSMNFEYLKSKLDGVPPITIEVLVVRIWNHYGYTANRTEKSQDSGVGVVATRTHPYPRKEVIRVQHGGGDDDVVDNSMIQQASALPKQENADDVILVTTSDLTKDAESLAGDLDVIVVDFDQLCSTIDSADLYSTVAEFVEVNDSRDQQVHLETLAERITANTAVDSEEFVYEELLDIFSDHQSAPRVDKEATLNAFVESDSKHDWQHSTTIRWGSKPKLDADEIANQLAQGLSERGSPEVEALVLSSVIESELNENLGTLLEEASISELAEWYVDDFREGEVPLVAEDRSLAIEIAEDAIDPTESVASNKLRVAGELNLRYDERYETA</sequence>
<dbReference type="InterPro" id="IPR052906">
    <property type="entry name" value="Type_IV_Methyl-Rstrct_Enzyme"/>
</dbReference>
<feature type="domain" description="Restriction endonuclease type IV Mrr" evidence="1">
    <location>
        <begin position="15"/>
        <end position="125"/>
    </location>
</feature>
<dbReference type="GO" id="GO:0015666">
    <property type="term" value="F:restriction endodeoxyribonuclease activity"/>
    <property type="evidence" value="ECO:0007669"/>
    <property type="project" value="TreeGrafter"/>
</dbReference>
<dbReference type="GO" id="GO:0003677">
    <property type="term" value="F:DNA binding"/>
    <property type="evidence" value="ECO:0007669"/>
    <property type="project" value="InterPro"/>
</dbReference>
<gene>
    <name evidence="2" type="ORF">SAMN05216218_1318</name>
</gene>
<protein>
    <submittedName>
        <fullName evidence="2">Restriction endonuclease</fullName>
    </submittedName>
</protein>
<reference evidence="3" key="1">
    <citation type="submission" date="2016-10" db="EMBL/GenBank/DDBJ databases">
        <authorList>
            <person name="Varghese N."/>
            <person name="Submissions S."/>
        </authorList>
    </citation>
    <scope>NUCLEOTIDE SEQUENCE [LARGE SCALE GENOMIC DNA]</scope>
    <source>
        <strain evidence="3">IBRC-M 10760</strain>
    </source>
</reference>
<evidence type="ECO:0000313" key="3">
    <source>
        <dbReference type="Proteomes" id="UP000199076"/>
    </source>
</evidence>
<name>A0A1G7TWD8_9EURY</name>
<organism evidence="2 3">
    <name type="scientific">Halorientalis regularis</name>
    <dbReference type="NCBI Taxonomy" id="660518"/>
    <lineage>
        <taxon>Archaea</taxon>
        <taxon>Methanobacteriati</taxon>
        <taxon>Methanobacteriota</taxon>
        <taxon>Stenosarchaea group</taxon>
        <taxon>Halobacteria</taxon>
        <taxon>Halobacteriales</taxon>
        <taxon>Haloarculaceae</taxon>
        <taxon>Halorientalis</taxon>
    </lineage>
</organism>
<dbReference type="EMBL" id="FNBK01000031">
    <property type="protein sequence ID" value="SDG39364.1"/>
    <property type="molecule type" value="Genomic_DNA"/>
</dbReference>
<dbReference type="InterPro" id="IPR007560">
    <property type="entry name" value="Restrct_endonuc_IV_Mrr"/>
</dbReference>
<dbReference type="AlphaFoldDB" id="A0A1G7TWD8"/>
<dbReference type="SUPFAM" id="SSF52980">
    <property type="entry name" value="Restriction endonuclease-like"/>
    <property type="match status" value="1"/>
</dbReference>
<dbReference type="Pfam" id="PF04471">
    <property type="entry name" value="Mrr_cat"/>
    <property type="match status" value="1"/>
</dbReference>
<accession>A0A1G7TWD8</accession>
<dbReference type="InterPro" id="IPR011856">
    <property type="entry name" value="tRNA_endonuc-like_dom_sf"/>
</dbReference>
<evidence type="ECO:0000259" key="1">
    <source>
        <dbReference type="Pfam" id="PF04471"/>
    </source>
</evidence>
<evidence type="ECO:0000313" key="2">
    <source>
        <dbReference type="EMBL" id="SDG39364.1"/>
    </source>
</evidence>
<dbReference type="OrthoDB" id="141004at2157"/>
<dbReference type="Gene3D" id="3.40.1350.10">
    <property type="match status" value="1"/>
</dbReference>
<keyword evidence="2" id="KW-0255">Endonuclease</keyword>
<dbReference type="RefSeq" id="WP_092695682.1">
    <property type="nucleotide sequence ID" value="NZ_FNBK01000031.1"/>
</dbReference>
<dbReference type="InterPro" id="IPR011335">
    <property type="entry name" value="Restrct_endonuc-II-like"/>
</dbReference>
<proteinExistence type="predicted"/>
<dbReference type="Proteomes" id="UP000199076">
    <property type="component" value="Unassembled WGS sequence"/>
</dbReference>
<dbReference type="GO" id="GO:0009307">
    <property type="term" value="P:DNA restriction-modification system"/>
    <property type="evidence" value="ECO:0007669"/>
    <property type="project" value="InterPro"/>
</dbReference>
<dbReference type="PANTHER" id="PTHR30015">
    <property type="entry name" value="MRR RESTRICTION SYSTEM PROTEIN"/>
    <property type="match status" value="1"/>
</dbReference>
<keyword evidence="2" id="KW-0540">Nuclease</keyword>
<dbReference type="PANTHER" id="PTHR30015:SF7">
    <property type="entry name" value="TYPE IV METHYL-DIRECTED RESTRICTION ENZYME ECOKMRR"/>
    <property type="match status" value="1"/>
</dbReference>
<keyword evidence="2" id="KW-0378">Hydrolase</keyword>